<dbReference type="Pfam" id="PF00480">
    <property type="entry name" value="ROK"/>
    <property type="match status" value="1"/>
</dbReference>
<dbReference type="Proteomes" id="UP000606494">
    <property type="component" value="Unassembled WGS sequence"/>
</dbReference>
<dbReference type="CDD" id="cd23763">
    <property type="entry name" value="ASKHA_ATPase_ROK"/>
    <property type="match status" value="1"/>
</dbReference>
<dbReference type="PANTHER" id="PTHR18964">
    <property type="entry name" value="ROK (REPRESSOR, ORF, KINASE) FAMILY"/>
    <property type="match status" value="1"/>
</dbReference>
<dbReference type="SUPFAM" id="SSF53067">
    <property type="entry name" value="Actin-like ATPase domain"/>
    <property type="match status" value="1"/>
</dbReference>
<organism evidence="2 3">
    <name type="scientific">Sphingobacterium arenae</name>
    <dbReference type="NCBI Taxonomy" id="1280598"/>
    <lineage>
        <taxon>Bacteria</taxon>
        <taxon>Pseudomonadati</taxon>
        <taxon>Bacteroidota</taxon>
        <taxon>Sphingobacteriia</taxon>
        <taxon>Sphingobacteriales</taxon>
        <taxon>Sphingobacteriaceae</taxon>
        <taxon>Sphingobacterium</taxon>
    </lineage>
</organism>
<comment type="similarity">
    <text evidence="1">Belongs to the ROK (NagC/XylR) family.</text>
</comment>
<dbReference type="InterPro" id="IPR043129">
    <property type="entry name" value="ATPase_NBD"/>
</dbReference>
<comment type="caution">
    <text evidence="2">The sequence shown here is derived from an EMBL/GenBank/DDBJ whole genome shotgun (WGS) entry which is preliminary data.</text>
</comment>
<keyword evidence="3" id="KW-1185">Reference proteome</keyword>
<evidence type="ECO:0000256" key="1">
    <source>
        <dbReference type="ARBA" id="ARBA00006479"/>
    </source>
</evidence>
<evidence type="ECO:0000313" key="2">
    <source>
        <dbReference type="EMBL" id="MBD1425571.1"/>
    </source>
</evidence>
<dbReference type="RefSeq" id="WP_190308724.1">
    <property type="nucleotide sequence ID" value="NZ_JACNYK010000002.1"/>
</dbReference>
<reference evidence="2 3" key="1">
    <citation type="submission" date="2020-08" db="EMBL/GenBank/DDBJ databases">
        <title>Sphingobacterium sp. DN00404 isolated from aquaculture water.</title>
        <authorList>
            <person name="Zhang M."/>
        </authorList>
    </citation>
    <scope>NUCLEOTIDE SEQUENCE [LARGE SCALE GENOMIC DNA]</scope>
    <source>
        <strain evidence="2 3">KCTC 32294</strain>
    </source>
</reference>
<proteinExistence type="inferred from homology"/>
<dbReference type="PANTHER" id="PTHR18964:SF149">
    <property type="entry name" value="BIFUNCTIONAL UDP-N-ACETYLGLUCOSAMINE 2-EPIMERASE_N-ACETYLMANNOSAMINE KINASE"/>
    <property type="match status" value="1"/>
</dbReference>
<name>A0ABR7Y2P3_9SPHI</name>
<dbReference type="InterPro" id="IPR000600">
    <property type="entry name" value="ROK"/>
</dbReference>
<dbReference type="Gene3D" id="3.30.420.40">
    <property type="match status" value="2"/>
</dbReference>
<gene>
    <name evidence="2" type="ORF">H8B17_08265</name>
</gene>
<sequence length="292" mass="32510">MNKNERKVIGVDIGGSHISAGKVVLDERQLLVGSQSRMKVDSHAPPEVILGSWANFLSPFVNEANKDNICIGIAMPGPFDYAEGVSYIKELNKYDALYGVNVKKELATMLGIPQQHILFRNDAEAFLQGEVVYRTGLTDTKVVGITLGTGLGSAVSDKGMCRDVFRAIRPMKEGIAEDYISSRWFKHRYQELCGEQLESVEALANGDDPWKDRLFNEFSEHLSIFLDDFTRQESASAVIIGGNIARCYDLFVDKLKTQMENKEVALYQSALWEDAALLGAAYLWDDKLAKSN</sequence>
<protein>
    <submittedName>
        <fullName evidence="2">ROK family protein</fullName>
    </submittedName>
</protein>
<dbReference type="EMBL" id="JACNYK010000002">
    <property type="protein sequence ID" value="MBD1425571.1"/>
    <property type="molecule type" value="Genomic_DNA"/>
</dbReference>
<evidence type="ECO:0000313" key="3">
    <source>
        <dbReference type="Proteomes" id="UP000606494"/>
    </source>
</evidence>
<accession>A0ABR7Y2P3</accession>